<evidence type="ECO:0000259" key="8">
    <source>
        <dbReference type="PROSITE" id="PS50113"/>
    </source>
</evidence>
<dbReference type="SUPFAM" id="SSF55785">
    <property type="entry name" value="PYP-like sensor domain (PAS domain)"/>
    <property type="match status" value="3"/>
</dbReference>
<dbReference type="Gene3D" id="2.10.70.100">
    <property type="match status" value="1"/>
</dbReference>
<keyword evidence="1" id="KW-0547">Nucleotide-binding</keyword>
<evidence type="ECO:0000256" key="5">
    <source>
        <dbReference type="ARBA" id="ARBA00023163"/>
    </source>
</evidence>
<feature type="domain" description="PAC" evidence="8">
    <location>
        <begin position="83"/>
        <end position="135"/>
    </location>
</feature>
<dbReference type="InterPro" id="IPR001610">
    <property type="entry name" value="PAC"/>
</dbReference>
<keyword evidence="5" id="KW-0804">Transcription</keyword>
<dbReference type="PROSITE" id="PS50112">
    <property type="entry name" value="PAS"/>
    <property type="match status" value="1"/>
</dbReference>
<dbReference type="SMART" id="SM00086">
    <property type="entry name" value="PAC"/>
    <property type="match status" value="3"/>
</dbReference>
<dbReference type="EMBL" id="CP038152">
    <property type="protein sequence ID" value="QBR04121.1"/>
    <property type="molecule type" value="Genomic_DNA"/>
</dbReference>
<dbReference type="Gene3D" id="3.30.450.20">
    <property type="entry name" value="PAS domain"/>
    <property type="match status" value="3"/>
</dbReference>
<evidence type="ECO:0000259" key="6">
    <source>
        <dbReference type="PROSITE" id="PS50045"/>
    </source>
</evidence>
<keyword evidence="10" id="KW-1185">Reference proteome</keyword>
<keyword evidence="2" id="KW-0067">ATP-binding</keyword>
<dbReference type="GO" id="GO:0043565">
    <property type="term" value="F:sequence-specific DNA binding"/>
    <property type="evidence" value="ECO:0007669"/>
    <property type="project" value="InterPro"/>
</dbReference>
<dbReference type="InterPro" id="IPR027417">
    <property type="entry name" value="P-loop_NTPase"/>
</dbReference>
<feature type="domain" description="Sigma-54 factor interaction" evidence="6">
    <location>
        <begin position="394"/>
        <end position="623"/>
    </location>
</feature>
<dbReference type="Pfam" id="PF25601">
    <property type="entry name" value="AAA_lid_14"/>
    <property type="match status" value="1"/>
</dbReference>
<dbReference type="SUPFAM" id="SSF52540">
    <property type="entry name" value="P-loop containing nucleoside triphosphate hydrolases"/>
    <property type="match status" value="1"/>
</dbReference>
<dbReference type="InterPro" id="IPR035965">
    <property type="entry name" value="PAS-like_dom_sf"/>
</dbReference>
<dbReference type="SMART" id="SM00091">
    <property type="entry name" value="PAS"/>
    <property type="match status" value="2"/>
</dbReference>
<dbReference type="PROSITE" id="PS00676">
    <property type="entry name" value="SIGMA54_INTERACT_2"/>
    <property type="match status" value="1"/>
</dbReference>
<dbReference type="AlphaFoldDB" id="A0A4P7D5M8"/>
<dbReference type="Pfam" id="PF02954">
    <property type="entry name" value="HTH_8"/>
    <property type="match status" value="1"/>
</dbReference>
<keyword evidence="4" id="KW-0238">DNA-binding</keyword>
<dbReference type="PROSITE" id="PS50113">
    <property type="entry name" value="PAC"/>
    <property type="match status" value="3"/>
</dbReference>
<dbReference type="GO" id="GO:0005524">
    <property type="term" value="F:ATP binding"/>
    <property type="evidence" value="ECO:0007669"/>
    <property type="project" value="UniProtKB-KW"/>
</dbReference>
<dbReference type="InterPro" id="IPR000014">
    <property type="entry name" value="PAS"/>
</dbReference>
<proteinExistence type="predicted"/>
<evidence type="ECO:0000256" key="2">
    <source>
        <dbReference type="ARBA" id="ARBA00022840"/>
    </source>
</evidence>
<feature type="domain" description="PAC" evidence="8">
    <location>
        <begin position="324"/>
        <end position="376"/>
    </location>
</feature>
<dbReference type="SUPFAM" id="SSF46689">
    <property type="entry name" value="Homeodomain-like"/>
    <property type="match status" value="1"/>
</dbReference>
<evidence type="ECO:0000313" key="9">
    <source>
        <dbReference type="EMBL" id="QBR04121.1"/>
    </source>
</evidence>
<gene>
    <name evidence="9" type="ORF">E1956_44035</name>
</gene>
<dbReference type="FunFam" id="3.40.50.300:FF:000006">
    <property type="entry name" value="DNA-binding transcriptional regulator NtrC"/>
    <property type="match status" value="1"/>
</dbReference>
<geneLocation type="plasmid" evidence="9 10">
    <name>unnamed1</name>
</geneLocation>
<dbReference type="PANTHER" id="PTHR32071">
    <property type="entry name" value="TRANSCRIPTIONAL REGULATORY PROTEIN"/>
    <property type="match status" value="1"/>
</dbReference>
<dbReference type="CDD" id="cd00009">
    <property type="entry name" value="AAA"/>
    <property type="match status" value="1"/>
</dbReference>
<dbReference type="OrthoDB" id="9761705at2"/>
<dbReference type="GO" id="GO:0006355">
    <property type="term" value="P:regulation of DNA-templated transcription"/>
    <property type="evidence" value="ECO:0007669"/>
    <property type="project" value="InterPro"/>
</dbReference>
<protein>
    <submittedName>
        <fullName evidence="9">PAS domain S-box protein</fullName>
    </submittedName>
</protein>
<sequence length="705" mass="79303">MNESLQASLNLIPAHAWYAEPSGNVTFLNGRCADYLGLAKDHPLRSGIENDSAWDAHIAFLHPDDHAETRRIWSGCVKSGRAGEVAFRVRGADGAYRWFLSRAEPRCAIAGELVGWVGLNLEIEKQKQSELSLAKGERLTHFGTWVFYPSGFEYWSSGLFEIHGLEPSAKAPGIEEYMALVHPEDRDFVANEIKNTVVQGNAFNFTKRILRPDGSIRHIRCVGTPMRHDGTSRGFIGAGIDVTEQVQLMDAQRSSEEELRQIIDLSPQHIGVVGPHGEHLYANRTALAYIGASLEEWRRGAIGYGVHPDERDRFRSQLENGASGDMEMKLRQRDGSYRWFLARFNPICNNSGQLVRMYVTCTDIEDRKRSENRLLQENVALREEIDRKSMFEEIIGTSPPLMEVLSYVTKVAASESTVLVTGETGTGKELVARAIHRRSGRADRAFVAVNCAAIPRELMFSELFGHEKGAFTGATQRRPGRFELAEGGTIFLDEVGELQADTQAALLRVLQEREFERVGGRELIRVDVRVIAATNRDLEEAVEAGTFRNDLFYRLNVFPVEMPPLRARGDDIALLVEYFIHRYARKMGKVFRHVNKRTLDRLKSYPWPGNVRELQNVIERSVIVCDTEEFTIDERWLSSRPAAGNPTALSSSLADHERTMIEEALRACGGRVFGSAGAANRLSMPRSTLESKIRALGIDKRRFRQ</sequence>
<dbReference type="InterPro" id="IPR002078">
    <property type="entry name" value="Sigma_54_int"/>
</dbReference>
<dbReference type="RefSeq" id="WP_134760198.1">
    <property type="nucleotide sequence ID" value="NZ_CP038152.1"/>
</dbReference>
<dbReference type="Gene3D" id="3.40.50.300">
    <property type="entry name" value="P-loop containing nucleotide triphosphate hydrolases"/>
    <property type="match status" value="1"/>
</dbReference>
<dbReference type="InterPro" id="IPR000700">
    <property type="entry name" value="PAS-assoc_C"/>
</dbReference>
<dbReference type="InterPro" id="IPR013655">
    <property type="entry name" value="PAS_fold_3"/>
</dbReference>
<evidence type="ECO:0000256" key="4">
    <source>
        <dbReference type="ARBA" id="ARBA00023125"/>
    </source>
</evidence>
<dbReference type="PROSITE" id="PS00675">
    <property type="entry name" value="SIGMA54_INTERACT_1"/>
    <property type="match status" value="1"/>
</dbReference>
<evidence type="ECO:0000256" key="3">
    <source>
        <dbReference type="ARBA" id="ARBA00023015"/>
    </source>
</evidence>
<feature type="domain" description="PAC" evidence="8">
    <location>
        <begin position="203"/>
        <end position="254"/>
    </location>
</feature>
<dbReference type="Pfam" id="PF00158">
    <property type="entry name" value="Sigma54_activat"/>
    <property type="match status" value="1"/>
</dbReference>
<organism evidence="9 10">
    <name type="scientific">Paraburkholderia pallida</name>
    <dbReference type="NCBI Taxonomy" id="2547399"/>
    <lineage>
        <taxon>Bacteria</taxon>
        <taxon>Pseudomonadati</taxon>
        <taxon>Pseudomonadota</taxon>
        <taxon>Betaproteobacteria</taxon>
        <taxon>Burkholderiales</taxon>
        <taxon>Burkholderiaceae</taxon>
        <taxon>Paraburkholderia</taxon>
    </lineage>
</organism>
<dbReference type="InterPro" id="IPR003593">
    <property type="entry name" value="AAA+_ATPase"/>
</dbReference>
<dbReference type="SMART" id="SM00382">
    <property type="entry name" value="AAA"/>
    <property type="match status" value="1"/>
</dbReference>
<dbReference type="InterPro" id="IPR025944">
    <property type="entry name" value="Sigma_54_int_dom_CS"/>
</dbReference>
<dbReference type="InterPro" id="IPR058031">
    <property type="entry name" value="AAA_lid_NorR"/>
</dbReference>
<keyword evidence="9" id="KW-0614">Plasmid</keyword>
<dbReference type="InterPro" id="IPR009057">
    <property type="entry name" value="Homeodomain-like_sf"/>
</dbReference>
<dbReference type="PROSITE" id="PS50045">
    <property type="entry name" value="SIGMA54_INTERACT_4"/>
    <property type="match status" value="1"/>
</dbReference>
<evidence type="ECO:0000256" key="1">
    <source>
        <dbReference type="ARBA" id="ARBA00022741"/>
    </source>
</evidence>
<dbReference type="CDD" id="cd00130">
    <property type="entry name" value="PAS"/>
    <property type="match status" value="3"/>
</dbReference>
<reference evidence="9 10" key="1">
    <citation type="submission" date="2019-03" db="EMBL/GenBank/DDBJ databases">
        <title>Paraburkholderia sp. 7MH5, isolated from subtropical forest soil.</title>
        <authorList>
            <person name="Gao Z.-H."/>
            <person name="Qiu L.-H."/>
        </authorList>
    </citation>
    <scope>NUCLEOTIDE SEQUENCE [LARGE SCALE GENOMIC DNA]</scope>
    <source>
        <strain evidence="9 10">7MH5</strain>
        <plasmid evidence="9 10">unnamed1</plasmid>
    </source>
</reference>
<dbReference type="KEGG" id="ppai:E1956_44035"/>
<dbReference type="PANTHER" id="PTHR32071:SF117">
    <property type="entry name" value="PTS-DEPENDENT DIHYDROXYACETONE KINASE OPERON REGULATORY PROTEIN-RELATED"/>
    <property type="match status" value="1"/>
</dbReference>
<dbReference type="Gene3D" id="1.10.10.60">
    <property type="entry name" value="Homeodomain-like"/>
    <property type="match status" value="1"/>
</dbReference>
<dbReference type="Gene3D" id="1.10.8.60">
    <property type="match status" value="1"/>
</dbReference>
<feature type="domain" description="PAS" evidence="7">
    <location>
        <begin position="255"/>
        <end position="325"/>
    </location>
</feature>
<evidence type="ECO:0000259" key="7">
    <source>
        <dbReference type="PROSITE" id="PS50112"/>
    </source>
</evidence>
<dbReference type="Pfam" id="PF08447">
    <property type="entry name" value="PAS_3"/>
    <property type="match status" value="3"/>
</dbReference>
<dbReference type="InterPro" id="IPR002197">
    <property type="entry name" value="HTH_Fis"/>
</dbReference>
<dbReference type="InterPro" id="IPR025943">
    <property type="entry name" value="Sigma_54_int_dom_ATP-bd_2"/>
</dbReference>
<accession>A0A4P7D5M8</accession>
<name>A0A4P7D5M8_9BURK</name>
<dbReference type="Proteomes" id="UP000295727">
    <property type="component" value="Plasmid unnamed1"/>
</dbReference>
<keyword evidence="3" id="KW-0805">Transcription regulation</keyword>
<evidence type="ECO:0000313" key="10">
    <source>
        <dbReference type="Proteomes" id="UP000295727"/>
    </source>
</evidence>
<dbReference type="NCBIfam" id="TIGR00229">
    <property type="entry name" value="sensory_box"/>
    <property type="match status" value="2"/>
</dbReference>
<dbReference type="PROSITE" id="PS00688">
    <property type="entry name" value="SIGMA54_INTERACT_3"/>
    <property type="match status" value="1"/>
</dbReference>
<dbReference type="InterPro" id="IPR025662">
    <property type="entry name" value="Sigma_54_int_dom_ATP-bd_1"/>
</dbReference>